<evidence type="ECO:0000256" key="2">
    <source>
        <dbReference type="ARBA" id="ARBA00007656"/>
    </source>
</evidence>
<dbReference type="Proteomes" id="UP000183076">
    <property type="component" value="Unassembled WGS sequence"/>
</dbReference>
<comment type="catalytic activity">
    <reaction evidence="1">
        <text>[protein]-peptidylproline (omega=180) = [protein]-peptidylproline (omega=0)</text>
        <dbReference type="Rhea" id="RHEA:16237"/>
        <dbReference type="Rhea" id="RHEA-COMP:10747"/>
        <dbReference type="Rhea" id="RHEA-COMP:10748"/>
        <dbReference type="ChEBI" id="CHEBI:83833"/>
        <dbReference type="ChEBI" id="CHEBI:83834"/>
        <dbReference type="EC" id="5.2.1.8"/>
    </reaction>
</comment>
<dbReference type="EMBL" id="FNNB01000005">
    <property type="protein sequence ID" value="SDX30603.1"/>
    <property type="molecule type" value="Genomic_DNA"/>
</dbReference>
<dbReference type="InterPro" id="IPR000297">
    <property type="entry name" value="PPIase_PpiC"/>
</dbReference>
<evidence type="ECO:0000256" key="7">
    <source>
        <dbReference type="ARBA" id="ARBA00031484"/>
    </source>
</evidence>
<dbReference type="Pfam" id="PF00639">
    <property type="entry name" value="Rotamase"/>
    <property type="match status" value="1"/>
</dbReference>
<gene>
    <name evidence="11" type="ORF">SAMN04488041_105399</name>
</gene>
<evidence type="ECO:0000256" key="5">
    <source>
        <dbReference type="ARBA" id="ARBA00023110"/>
    </source>
</evidence>
<accession>A0A1H3ALV2</accession>
<dbReference type="GO" id="GO:0003755">
    <property type="term" value="F:peptidyl-prolyl cis-trans isomerase activity"/>
    <property type="evidence" value="ECO:0007669"/>
    <property type="project" value="UniProtKB-KW"/>
</dbReference>
<dbReference type="InterPro" id="IPR046357">
    <property type="entry name" value="PPIase_dom_sf"/>
</dbReference>
<evidence type="ECO:0000256" key="3">
    <source>
        <dbReference type="ARBA" id="ARBA00013194"/>
    </source>
</evidence>
<comment type="similarity">
    <text evidence="2">Belongs to the PpiC/parvulin rotamase family.</text>
</comment>
<keyword evidence="5 8" id="KW-0697">Rotamase</keyword>
<dbReference type="GeneID" id="94020585"/>
<dbReference type="InterPro" id="IPR027304">
    <property type="entry name" value="Trigger_fact/SurA_dom_sf"/>
</dbReference>
<dbReference type="PANTHER" id="PTHR47245:SF2">
    <property type="entry name" value="PEPTIDYL-PROLYL CIS-TRANS ISOMERASE HP_0175-RELATED"/>
    <property type="match status" value="1"/>
</dbReference>
<dbReference type="PROSITE" id="PS50198">
    <property type="entry name" value="PPIC_PPIASE_2"/>
    <property type="match status" value="1"/>
</dbReference>
<dbReference type="PANTHER" id="PTHR47245">
    <property type="entry name" value="PEPTIDYLPROLYL ISOMERASE"/>
    <property type="match status" value="1"/>
</dbReference>
<reference evidence="12" key="1">
    <citation type="submission" date="2016-10" db="EMBL/GenBank/DDBJ databases">
        <authorList>
            <person name="Varghese N."/>
            <person name="Submissions S."/>
        </authorList>
    </citation>
    <scope>NUCLEOTIDE SEQUENCE [LARGE SCALE GENOMIC DNA]</scope>
    <source>
        <strain evidence="12">DSM 10014</strain>
    </source>
</reference>
<evidence type="ECO:0000256" key="8">
    <source>
        <dbReference type="PROSITE-ProRule" id="PRU00278"/>
    </source>
</evidence>
<sequence length="292" mass="31598">MQKPLTFLAPFVVAASLALPAVAQDDTAENTDAQTDVTAETVVATVNGTDITIGSMIIARATLPEQYQQLPPEVLFKGILDQLVQQTALSQDFDGEVPKRIEMALENERRQLIAGEVIERAMAQDVTEEELQAAYDEAYADAEPTEEFSASHILVETEEEAQAVKKELDEGADFAELAKEKSTGPSGPAGGTLGWFGPGMMVPAFETAVAELEVGAVSEPVETQFGWHVIKLDDKRQKEAPKLEDVKDELETQVRQVKAQTLIEKTTEAADVDRSAADSIDPSVLTNLGLLE</sequence>
<dbReference type="PROSITE" id="PS01096">
    <property type="entry name" value="PPIC_PPIASE_1"/>
    <property type="match status" value="1"/>
</dbReference>
<keyword evidence="8 11" id="KW-0413">Isomerase</keyword>
<evidence type="ECO:0000256" key="9">
    <source>
        <dbReference type="SAM" id="SignalP"/>
    </source>
</evidence>
<evidence type="ECO:0000259" key="10">
    <source>
        <dbReference type="PROSITE" id="PS50198"/>
    </source>
</evidence>
<feature type="chain" id="PRO_5010158231" description="Parvulin-like PPIase" evidence="9">
    <location>
        <begin position="24"/>
        <end position="292"/>
    </location>
</feature>
<dbReference type="STRING" id="60137.SAMN04488041_105399"/>
<dbReference type="InterPro" id="IPR050245">
    <property type="entry name" value="PrsA_foldase"/>
</dbReference>
<keyword evidence="9" id="KW-0732">Signal</keyword>
<feature type="domain" description="PpiC" evidence="10">
    <location>
        <begin position="145"/>
        <end position="234"/>
    </location>
</feature>
<evidence type="ECO:0000256" key="6">
    <source>
        <dbReference type="ARBA" id="ARBA00030642"/>
    </source>
</evidence>
<organism evidence="11 12">
    <name type="scientific">Sulfitobacter pontiacus</name>
    <dbReference type="NCBI Taxonomy" id="60137"/>
    <lineage>
        <taxon>Bacteria</taxon>
        <taxon>Pseudomonadati</taxon>
        <taxon>Pseudomonadota</taxon>
        <taxon>Alphaproteobacteria</taxon>
        <taxon>Rhodobacterales</taxon>
        <taxon>Roseobacteraceae</taxon>
        <taxon>Sulfitobacter</taxon>
    </lineage>
</organism>
<dbReference type="EC" id="5.2.1.8" evidence="3"/>
<name>A0A1H3ALV2_9RHOB</name>
<dbReference type="InterPro" id="IPR023058">
    <property type="entry name" value="PPIase_PpiC_CS"/>
</dbReference>
<evidence type="ECO:0000313" key="11">
    <source>
        <dbReference type="EMBL" id="SDX30603.1"/>
    </source>
</evidence>
<dbReference type="SUPFAM" id="SSF109998">
    <property type="entry name" value="Triger factor/SurA peptide-binding domain-like"/>
    <property type="match status" value="1"/>
</dbReference>
<evidence type="ECO:0000256" key="1">
    <source>
        <dbReference type="ARBA" id="ARBA00000971"/>
    </source>
</evidence>
<dbReference type="SUPFAM" id="SSF54534">
    <property type="entry name" value="FKBP-like"/>
    <property type="match status" value="1"/>
</dbReference>
<dbReference type="RefSeq" id="WP_074636704.1">
    <property type="nucleotide sequence ID" value="NZ_CP160849.1"/>
</dbReference>
<dbReference type="Gene3D" id="3.10.50.40">
    <property type="match status" value="1"/>
</dbReference>
<evidence type="ECO:0000256" key="4">
    <source>
        <dbReference type="ARBA" id="ARBA00018370"/>
    </source>
</evidence>
<evidence type="ECO:0000313" key="12">
    <source>
        <dbReference type="Proteomes" id="UP000183076"/>
    </source>
</evidence>
<dbReference type="AlphaFoldDB" id="A0A1H3ALV2"/>
<feature type="signal peptide" evidence="9">
    <location>
        <begin position="1"/>
        <end position="23"/>
    </location>
</feature>
<proteinExistence type="inferred from homology"/>
<protein>
    <recommendedName>
        <fullName evidence="4">Parvulin-like PPIase</fullName>
        <ecNumber evidence="3">5.2.1.8</ecNumber>
    </recommendedName>
    <alternativeName>
        <fullName evidence="6">Peptidyl-prolyl cis-trans isomerase plp</fullName>
    </alternativeName>
    <alternativeName>
        <fullName evidence="7">Rotamase plp</fullName>
    </alternativeName>
</protein>